<feature type="domain" description="AAA" evidence="1">
    <location>
        <begin position="82"/>
        <end position="217"/>
    </location>
</feature>
<dbReference type="Pfam" id="PF13635">
    <property type="entry name" value="DUF4143"/>
    <property type="match status" value="1"/>
</dbReference>
<dbReference type="InterPro" id="IPR025420">
    <property type="entry name" value="DUF4143"/>
</dbReference>
<evidence type="ECO:0000313" key="3">
    <source>
        <dbReference type="EMBL" id="PIS22063.1"/>
    </source>
</evidence>
<comment type="caution">
    <text evidence="3">The sequence shown here is derived from an EMBL/GenBank/DDBJ whole genome shotgun (WGS) entry which is preliminary data.</text>
</comment>
<gene>
    <name evidence="3" type="ORF">COT50_03910</name>
</gene>
<dbReference type="Pfam" id="PF13173">
    <property type="entry name" value="AAA_14"/>
    <property type="match status" value="1"/>
</dbReference>
<evidence type="ECO:0000259" key="2">
    <source>
        <dbReference type="Pfam" id="PF13635"/>
    </source>
</evidence>
<proteinExistence type="predicted"/>
<dbReference type="PANTHER" id="PTHR33295">
    <property type="entry name" value="ATPASE"/>
    <property type="match status" value="1"/>
</dbReference>
<protein>
    <submittedName>
        <fullName evidence="3">Uncharacterized protein</fullName>
    </submittedName>
</protein>
<dbReference type="AlphaFoldDB" id="A0A2H0XAW7"/>
<dbReference type="EMBL" id="PEYU01000088">
    <property type="protein sequence ID" value="PIS22063.1"/>
    <property type="molecule type" value="Genomic_DNA"/>
</dbReference>
<evidence type="ECO:0000259" key="1">
    <source>
        <dbReference type="Pfam" id="PF13173"/>
    </source>
</evidence>
<dbReference type="SUPFAM" id="SSF52540">
    <property type="entry name" value="P-loop containing nucleoside triphosphate hydrolases"/>
    <property type="match status" value="1"/>
</dbReference>
<sequence length="485" mass="56668">MAWNRSAVRIRYGPPIYKLDNTVIASYHKGMVYGNYQLSLHNPWWEEGYNMDADSKLMELSGLKYRYIHPLINEYPVEKDVVFTLRGPRRVGKTTLIKLIIKKLVDQKIPRKNLFYLPCDRIEHFNELYNAVKDYIDRQRVTSKGRIFIFLDEVSYVKEWQRAVKSLWDDDIVKNCTLLTTGSNAVDLKVSSERLPGRTGKYFNSEKLFLPLDFFEFYKLLNPEWIGKFELKDLPKFKKYLEDFMLVGGFPQVINEYYSNGFIALETYETYTKWVDDDIHKNGKSVESAYRLFKELDKTLTSRVSYTNLAKDTLFASQQSAQDYLELFDLMYLCFKCNCFLLESRKIDPKKNKKFYFVDPFIHNALLAKQDGFLDDAFNYSRKLLAGENVASTRFEEVVGSLLQRRFTRLDYGVLAGDALEVDFVGFDHGKYQLFECKYGKTGLHNYLKFQKLFESFGGLDILVPGVANVEERSFFTLVGNSFTA</sequence>
<dbReference type="PANTHER" id="PTHR33295:SF18">
    <property type="entry name" value="AAA+ ATPASE DOMAIN-CONTAINING PROTEIN"/>
    <property type="match status" value="1"/>
</dbReference>
<accession>A0A2H0XAW7</accession>
<dbReference type="InterPro" id="IPR027417">
    <property type="entry name" value="P-loop_NTPase"/>
</dbReference>
<evidence type="ECO:0000313" key="4">
    <source>
        <dbReference type="Proteomes" id="UP000231252"/>
    </source>
</evidence>
<name>A0A2H0XAW7_UNCKA</name>
<organism evidence="3 4">
    <name type="scientific">candidate division WWE3 bacterium CG08_land_8_20_14_0_20_41_10</name>
    <dbReference type="NCBI Taxonomy" id="1975085"/>
    <lineage>
        <taxon>Bacteria</taxon>
        <taxon>Katanobacteria</taxon>
    </lineage>
</organism>
<dbReference type="InterPro" id="IPR041682">
    <property type="entry name" value="AAA_14"/>
</dbReference>
<reference evidence="4" key="1">
    <citation type="submission" date="2017-09" db="EMBL/GenBank/DDBJ databases">
        <title>Depth-based differentiation of microbial function through sediment-hosted aquifers and enrichment of novel symbionts in the deep terrestrial subsurface.</title>
        <authorList>
            <person name="Probst A.J."/>
            <person name="Ladd B."/>
            <person name="Jarett J.K."/>
            <person name="Geller-Mcgrath D.E."/>
            <person name="Sieber C.M.K."/>
            <person name="Emerson J.B."/>
            <person name="Anantharaman K."/>
            <person name="Thomas B.C."/>
            <person name="Malmstrom R."/>
            <person name="Stieglmeier M."/>
            <person name="Klingl A."/>
            <person name="Woyke T."/>
            <person name="Ryan C.M."/>
            <person name="Banfield J.F."/>
        </authorList>
    </citation>
    <scope>NUCLEOTIDE SEQUENCE [LARGE SCALE GENOMIC DNA]</scope>
</reference>
<dbReference type="Proteomes" id="UP000231252">
    <property type="component" value="Unassembled WGS sequence"/>
</dbReference>
<feature type="domain" description="DUF4143" evidence="2">
    <location>
        <begin position="282"/>
        <end position="440"/>
    </location>
</feature>